<reference evidence="2 3" key="1">
    <citation type="submission" date="2023-12" db="EMBL/GenBank/DDBJ databases">
        <title>First complete genome sequence of Pseudomonas canadensis strain Pcan-CK-23 isolated from homogenized tissues of Zophobas morio larvae.</title>
        <authorList>
            <person name="Kundlacz C."/>
            <person name="Aldeia C."/>
            <person name="Eddoubaji Y."/>
            <person name="Campos-Madueno E.I."/>
            <person name="Endimiani A."/>
        </authorList>
    </citation>
    <scope>NUCLEOTIDE SEQUENCE [LARGE SCALE GENOMIC DNA]</scope>
    <source>
        <strain evidence="2 3">Pcan-CK-23</strain>
    </source>
</reference>
<evidence type="ECO:0000256" key="1">
    <source>
        <dbReference type="SAM" id="MobiDB-lite"/>
    </source>
</evidence>
<sequence>MSAKPKAPKSSVEDAETPASASSELSASGTARPAPRKKPSPVVKSSDTRPGFTIIEDLDSPYTSPAQVIPVENASYGLGIRHIEEGLDVVFERWAGFSEGDIYRFKQGDLVLGEDTVKADEITNKRVYLNIPRSILPLGFVGDVYGEVERIGSSTLSTSPPQVIFVKETRPGGADERPHENWHSKLMLTLSVTFIDAVVADRGVTATIRAWENMRVNDLVMFYWGEHRFELPPVTADQVGSDLTFVIDGEFIKAAGSGHFVVQFYLYDEVRNRSGELQPWCKPVPVEVKLDLSLPPEPLIVEADVITGVLDADALGQASATAEVEVPRNSAFFRVGDFMLLTVHGTTPTGEYVTESLRLLVDRIPKYYEFPIRNELVRSLIQSTLTASYVRQRDGEDDLRSRDTTVTVAGRRFELPRPLVRQAHGPFIEPNLPLITVEMPDYQPSGSPGDNLTVQIQGFQLDNTSELVSSSRLAGSHVRTRDFLNAQYARFEGLRDTNVHYIVTGALGIRESDRRWIQVGRPARTLQAPVFQDAINGNVDPALVGSVGTLELRADFKQGDLVIIKYTGSVSGEVQYEYPLFVTGNPLLVDVPKQLFDDNLDGTLTASFLIERYGVFEYSEEAVVTIGTALGELFMPEVLQANPDTHELDPMHTWPNGATVRVRYKFIKLSDKVQVDWMGLPGIGSYSEIKEGQTGDHIDFTIPVEAIGYNIHPDGRDIEVSFKVIRNGFATPSPTLVVRLLSLHHLPGPLIDSIGDDIVLQKTLLDDLDMTRVPPYPYAAVGQHMWLHYSGRLDTGAPYEESTFVARKVVDDDVTFGPSAYTPVGRLRRLQDWSALTISFWVTFDHSSLKDNAVLFGVRHHVVQDQPNVFPHPSIKDSTPASGPEVSVDPLTVENKCQVLVSYPNMNVGGTDRVTLHWAFENGLTIDLGPLDGLDGGTVTFNVPNDLVARSVNSTVHLQYFVQLGRGGEGTSDEQKVTFDTIASANLPRALINGVAHGGSLNPPTFTGDGRIAVAKWRLSNPGQRVWMSASSPGAVTQDLLTAYPINSSQAANGLRDQLISLAWLLGLPNNSVVTITLAVTFDGSEERSDALPFLSTQYTIRLTSPLNFDQTAVTLSARTYLLPGTPGVLPAFGAGNSIRRQASGGTAPYNYSSSNTSMAVVDGGGLVTVRGNGSARITVRDSSVPVQTRSYDVYVSNVVQVYGVGRNTFRNVSAAVANAGLRMPSLDELRAINQAYGARWPMGYAWYWSGTFSHSFLFTNYYYFLDIPGGGTGTEADKLLGGHLNGIGLR</sequence>
<protein>
    <recommendedName>
        <fullName evidence="4">BIG2 domain-containing protein</fullName>
    </recommendedName>
</protein>
<name>A0ABZ1A4V1_9PSED</name>
<dbReference type="SUPFAM" id="SSF49373">
    <property type="entry name" value="Invasin/intimin cell-adhesion fragments"/>
    <property type="match status" value="1"/>
</dbReference>
<organism evidence="2 3">
    <name type="scientific">Pseudomonas canadensis</name>
    <dbReference type="NCBI Taxonomy" id="915099"/>
    <lineage>
        <taxon>Bacteria</taxon>
        <taxon>Pseudomonadati</taxon>
        <taxon>Pseudomonadota</taxon>
        <taxon>Gammaproteobacteria</taxon>
        <taxon>Pseudomonadales</taxon>
        <taxon>Pseudomonadaceae</taxon>
        <taxon>Pseudomonas</taxon>
    </lineage>
</organism>
<dbReference type="RefSeq" id="WP_323986569.1">
    <property type="nucleotide sequence ID" value="NZ_CP139639.1"/>
</dbReference>
<dbReference type="Gene3D" id="2.60.40.1080">
    <property type="match status" value="1"/>
</dbReference>
<dbReference type="InterPro" id="IPR008964">
    <property type="entry name" value="Invasin/intimin_cell_adhesion"/>
</dbReference>
<accession>A0ABZ1A4V1</accession>
<evidence type="ECO:0000313" key="2">
    <source>
        <dbReference type="EMBL" id="WRI22765.1"/>
    </source>
</evidence>
<evidence type="ECO:0000313" key="3">
    <source>
        <dbReference type="Proteomes" id="UP001322392"/>
    </source>
</evidence>
<evidence type="ECO:0008006" key="4">
    <source>
        <dbReference type="Google" id="ProtNLM"/>
    </source>
</evidence>
<dbReference type="EMBL" id="CP139639">
    <property type="protein sequence ID" value="WRI22765.1"/>
    <property type="molecule type" value="Genomic_DNA"/>
</dbReference>
<dbReference type="Proteomes" id="UP001322392">
    <property type="component" value="Chromosome"/>
</dbReference>
<keyword evidence="3" id="KW-1185">Reference proteome</keyword>
<feature type="compositionally biased region" description="Polar residues" evidence="1">
    <location>
        <begin position="19"/>
        <end position="29"/>
    </location>
</feature>
<gene>
    <name evidence="2" type="ORF">SPL95_19345</name>
</gene>
<proteinExistence type="predicted"/>
<dbReference type="Pfam" id="PF26182">
    <property type="entry name" value="Ig_NUP210_5th"/>
    <property type="match status" value="1"/>
</dbReference>
<feature type="region of interest" description="Disordered" evidence="1">
    <location>
        <begin position="1"/>
        <end position="58"/>
    </location>
</feature>